<proteinExistence type="inferred from homology"/>
<name>A0ABX7FXJ6_BRECH</name>
<feature type="region of interest" description="Disordered" evidence="4">
    <location>
        <begin position="33"/>
        <end position="54"/>
    </location>
</feature>
<dbReference type="EMBL" id="CP069127">
    <property type="protein sequence ID" value="QRG70529.1"/>
    <property type="molecule type" value="Genomic_DNA"/>
</dbReference>
<dbReference type="PROSITE" id="PS51257">
    <property type="entry name" value="PROKAR_LIPOPROTEIN"/>
    <property type="match status" value="1"/>
</dbReference>
<feature type="signal peptide" evidence="5">
    <location>
        <begin position="1"/>
        <end position="27"/>
    </location>
</feature>
<organism evidence="7 8">
    <name type="scientific">Brevibacillus choshinensis</name>
    <dbReference type="NCBI Taxonomy" id="54911"/>
    <lineage>
        <taxon>Bacteria</taxon>
        <taxon>Bacillati</taxon>
        <taxon>Bacillota</taxon>
        <taxon>Bacilli</taxon>
        <taxon>Bacillales</taxon>
        <taxon>Paenibacillaceae</taxon>
        <taxon>Brevibacillus</taxon>
    </lineage>
</organism>
<dbReference type="PANTHER" id="PTHR30290:SF9">
    <property type="entry name" value="OLIGOPEPTIDE-BINDING PROTEIN APPA"/>
    <property type="match status" value="1"/>
</dbReference>
<evidence type="ECO:0000313" key="7">
    <source>
        <dbReference type="EMBL" id="QRG70529.1"/>
    </source>
</evidence>
<dbReference type="Gene3D" id="3.10.105.10">
    <property type="entry name" value="Dipeptide-binding Protein, Domain 3"/>
    <property type="match status" value="1"/>
</dbReference>
<dbReference type="PIRSF" id="PIRSF002741">
    <property type="entry name" value="MppA"/>
    <property type="match status" value="1"/>
</dbReference>
<protein>
    <submittedName>
        <fullName evidence="7">ABC transporter substrate-binding protein</fullName>
    </submittedName>
</protein>
<dbReference type="Proteomes" id="UP000596248">
    <property type="component" value="Chromosome"/>
</dbReference>
<dbReference type="CDD" id="cd08490">
    <property type="entry name" value="PBP2_NikA_DppA_OppA_like_3"/>
    <property type="match status" value="1"/>
</dbReference>
<dbReference type="InterPro" id="IPR000914">
    <property type="entry name" value="SBP_5_dom"/>
</dbReference>
<dbReference type="PANTHER" id="PTHR30290">
    <property type="entry name" value="PERIPLASMIC BINDING COMPONENT OF ABC TRANSPORTER"/>
    <property type="match status" value="1"/>
</dbReference>
<dbReference type="Pfam" id="PF00496">
    <property type="entry name" value="SBP_bac_5"/>
    <property type="match status" value="1"/>
</dbReference>
<dbReference type="Gene3D" id="3.40.190.10">
    <property type="entry name" value="Periplasmic binding protein-like II"/>
    <property type="match status" value="1"/>
</dbReference>
<keyword evidence="2" id="KW-0813">Transport</keyword>
<evidence type="ECO:0000256" key="5">
    <source>
        <dbReference type="SAM" id="SignalP"/>
    </source>
</evidence>
<accession>A0ABX7FXJ6</accession>
<dbReference type="InterPro" id="IPR039424">
    <property type="entry name" value="SBP_5"/>
</dbReference>
<feature type="compositionally biased region" description="Basic and acidic residues" evidence="4">
    <location>
        <begin position="43"/>
        <end position="54"/>
    </location>
</feature>
<evidence type="ECO:0000256" key="3">
    <source>
        <dbReference type="ARBA" id="ARBA00022729"/>
    </source>
</evidence>
<feature type="chain" id="PRO_5047309761" evidence="5">
    <location>
        <begin position="28"/>
        <end position="534"/>
    </location>
</feature>
<dbReference type="NCBIfam" id="NF045468">
    <property type="entry name" value="Opp5A_nikA"/>
    <property type="match status" value="1"/>
</dbReference>
<evidence type="ECO:0000256" key="1">
    <source>
        <dbReference type="ARBA" id="ARBA00005695"/>
    </source>
</evidence>
<sequence length="534" mass="58743">MNAWMRRKRGKWMSLFTLLFAVSFALAGCSQSQEGGGTNGLVREQKSEASGEGDRKKVTIMMNFKSGSLDPSNSYTPLRAGVVETLVRLDEKLVIKPWLASKWEAINDHTWAFTIRDGVTFQDGTKLDAGAVKASLERAVSASKPLSAALKLSSMEANGQELKIVTTEPHPALPSELVSPYASIISVEAEKKMGTKVFNDGPVGTGPFQVKQFTPNIAISLQRYEGYWNGKAKVEEIDFKFNEDGNVRALALQSKEADIVYQVPAETVEAIRQDSSLTVDSVPSLRVHYLLYNQQKPLVQDVKIRRAFDLLLDRESVAKDIMLGHAKPANGPFHTSLPFGSEDAIQSLHAMEAKKLLEEAGYQAGADGKLSKNGTPLVLQLLTYKGRPELPLIAQILQSEAAKIGVDMDVKMVENIDTYLRENKDWDLVTYSNVSAPRGDGGFYLNSAFVSGGALNPSNLSSDKVNEVIARLNATSHVTKRVQLTKEAVVAINDEVLQSFVVYPNNIVGRNKRVTDWKPGADDYYIVTNRMDVK</sequence>
<keyword evidence="3 5" id="KW-0732">Signal</keyword>
<dbReference type="InterPro" id="IPR050035">
    <property type="entry name" value="NikA"/>
</dbReference>
<evidence type="ECO:0000256" key="4">
    <source>
        <dbReference type="SAM" id="MobiDB-lite"/>
    </source>
</evidence>
<comment type="similarity">
    <text evidence="1">Belongs to the bacterial solute-binding protein 5 family.</text>
</comment>
<dbReference type="InterPro" id="IPR030678">
    <property type="entry name" value="Peptide/Ni-bd"/>
</dbReference>
<gene>
    <name evidence="7" type="ORF">JNE38_10235</name>
</gene>
<feature type="domain" description="Solute-binding protein family 5" evidence="6">
    <location>
        <begin position="95"/>
        <end position="448"/>
    </location>
</feature>
<evidence type="ECO:0000259" key="6">
    <source>
        <dbReference type="Pfam" id="PF00496"/>
    </source>
</evidence>
<evidence type="ECO:0000256" key="2">
    <source>
        <dbReference type="ARBA" id="ARBA00022448"/>
    </source>
</evidence>
<evidence type="ECO:0000313" key="8">
    <source>
        <dbReference type="Proteomes" id="UP000596248"/>
    </source>
</evidence>
<dbReference type="SUPFAM" id="SSF53850">
    <property type="entry name" value="Periplasmic binding protein-like II"/>
    <property type="match status" value="1"/>
</dbReference>
<keyword evidence="8" id="KW-1185">Reference proteome</keyword>
<reference evidence="7 8" key="1">
    <citation type="submission" date="2021-01" db="EMBL/GenBank/DDBJ databases">
        <title>Identification of strong promoters based on the transcriptome of Brevibacillus choshinensis.</title>
        <authorList>
            <person name="Yao D."/>
            <person name="Zhang K."/>
            <person name="Wu J."/>
        </authorList>
    </citation>
    <scope>NUCLEOTIDE SEQUENCE [LARGE SCALE GENOMIC DNA]</scope>
    <source>
        <strain evidence="7 8">HPD31-SP3</strain>
    </source>
</reference>